<comment type="caution">
    <text evidence="1">The sequence shown here is derived from an EMBL/GenBank/DDBJ whole genome shotgun (WGS) entry which is preliminary data.</text>
</comment>
<dbReference type="RefSeq" id="WP_270453445.1">
    <property type="nucleotide sequence ID" value="NZ_JADPIE010000003.1"/>
</dbReference>
<sequence length="377" mass="44527">MKVNSRHELYTNFNDIMNNVYVNRRDKKEQNYNQNLIKTYLVEGHINKINEPSHDDFLKFFAEKNKKIEHKLEMKPTNDEYLFKLNYNDIEFFLDAANDKRFFLLHTSEKSADTDKVISQMISRVSSLDNIWLTKKLMQFTKKYSYWRSISLNHNDISIESKDSELGEEKDNVNIKVDSGEAKIKSLIEMLNDNKDFSYLTGISHLSLLIKEDDNSRILDDLRYDGKFSTRGDSFNKHLWLVNKIYDNYKKRVYNIEENYTIGLSNTKFSGLPINIEFSRKDLKLDFIIKVIFSNKKPFKLWGYPEKINDDYYKVHAIDLHSGNQGNKMTFEITKDFITLYLSKNNCGNTVARLICNIQQYLDSEIKVWGGDDNELF</sequence>
<proteinExistence type="predicted"/>
<dbReference type="Pfam" id="PF25924">
    <property type="entry name" value="MJECL33"/>
    <property type="match status" value="1"/>
</dbReference>
<dbReference type="EMBL" id="JADPIE010000003">
    <property type="protein sequence ID" value="MBF8436543.1"/>
    <property type="molecule type" value="Genomic_DNA"/>
</dbReference>
<protein>
    <submittedName>
        <fullName evidence="1">Uncharacterized protein</fullName>
    </submittedName>
</protein>
<name>A0A931F8H0_9FIRM</name>
<evidence type="ECO:0000313" key="1">
    <source>
        <dbReference type="EMBL" id="MBF8436543.1"/>
    </source>
</evidence>
<dbReference type="AlphaFoldDB" id="A0A931F8H0"/>
<dbReference type="InterPro" id="IPR058966">
    <property type="entry name" value="MJECL33-like"/>
</dbReference>
<accession>A0A931F8H0</accession>
<evidence type="ECO:0000313" key="2">
    <source>
        <dbReference type="Proteomes" id="UP000621436"/>
    </source>
</evidence>
<organism evidence="1 2">
    <name type="scientific">Halonatronomonas betaini</name>
    <dbReference type="NCBI Taxonomy" id="2778430"/>
    <lineage>
        <taxon>Bacteria</taxon>
        <taxon>Bacillati</taxon>
        <taxon>Bacillota</taxon>
        <taxon>Clostridia</taxon>
        <taxon>Halanaerobiales</taxon>
        <taxon>Halarsenatibacteraceae</taxon>
        <taxon>Halonatronomonas</taxon>
    </lineage>
</organism>
<keyword evidence="2" id="KW-1185">Reference proteome</keyword>
<dbReference type="Proteomes" id="UP000621436">
    <property type="component" value="Unassembled WGS sequence"/>
</dbReference>
<gene>
    <name evidence="1" type="ORF">I0Q91_05605</name>
</gene>
<reference evidence="1" key="1">
    <citation type="submission" date="2020-11" db="EMBL/GenBank/DDBJ databases">
        <title>Halonatronomonas betainensis gen. nov., sp. nov. a novel haloalkaliphilic representative of the family Halanaerobiacae capable of betaine degradation.</title>
        <authorList>
            <person name="Boltyanskaya Y."/>
            <person name="Kevbrin V."/>
            <person name="Detkova E."/>
            <person name="Grouzdev D.S."/>
            <person name="Koziaeva V."/>
            <person name="Zhilina T."/>
        </authorList>
    </citation>
    <scope>NUCLEOTIDE SEQUENCE</scope>
    <source>
        <strain evidence="1">Z-7014</strain>
    </source>
</reference>